<dbReference type="Proteomes" id="UP000253805">
    <property type="component" value="Unassembled WGS sequence"/>
</dbReference>
<dbReference type="RefSeq" id="WP_114549558.1">
    <property type="nucleotide sequence ID" value="NZ_PPUT01000029.1"/>
</dbReference>
<reference evidence="1 2" key="1">
    <citation type="journal article" date="2018" name="Elife">
        <title>Discovery and characterization of a prevalent human gut bacterial enzyme sufficient for the inactivation of a family of plant toxins.</title>
        <authorList>
            <person name="Koppel N."/>
            <person name="Bisanz J.E."/>
            <person name="Pandelia M.E."/>
            <person name="Turnbaugh P.J."/>
            <person name="Balskus E.P."/>
        </authorList>
    </citation>
    <scope>NUCLEOTIDE SEQUENCE [LARGE SCALE GENOMIC DNA]</scope>
    <source>
        <strain evidence="1 2">OB21 GAM 11</strain>
    </source>
</reference>
<evidence type="ECO:0000313" key="1">
    <source>
        <dbReference type="EMBL" id="RDC42443.1"/>
    </source>
</evidence>
<sequence length="198" mass="22789">MGQVDLQQMTAARLSSMISTGEVFDERLLRSSFENEFCRILGIVDMNPLRGVERVCRMYGCNSTTGMIVFRYWLTNRAPQVRFLVKWREKFFSLDSFEPGSDDVEMRGQREVALWLTLPQRDGGFTVDGRRRIKGEANWCDGLVDVPVSRQLSFRMRAYDKNGVVHGSFDLEPLWVWGILEMAGLPELRCCSTLKAFI</sequence>
<protein>
    <submittedName>
        <fullName evidence="1">Uncharacterized protein</fullName>
    </submittedName>
</protein>
<comment type="caution">
    <text evidence="1">The sequence shown here is derived from an EMBL/GenBank/DDBJ whole genome shotgun (WGS) entry which is preliminary data.</text>
</comment>
<proteinExistence type="predicted"/>
<evidence type="ECO:0000313" key="2">
    <source>
        <dbReference type="Proteomes" id="UP000253805"/>
    </source>
</evidence>
<dbReference type="EMBL" id="PPUT01000029">
    <property type="protein sequence ID" value="RDC42443.1"/>
    <property type="molecule type" value="Genomic_DNA"/>
</dbReference>
<organism evidence="1 2">
    <name type="scientific">Adlercreutzia equolifaciens subsp. celatus</name>
    <dbReference type="NCBI Taxonomy" id="394340"/>
    <lineage>
        <taxon>Bacteria</taxon>
        <taxon>Bacillati</taxon>
        <taxon>Actinomycetota</taxon>
        <taxon>Coriobacteriia</taxon>
        <taxon>Eggerthellales</taxon>
        <taxon>Eggerthellaceae</taxon>
        <taxon>Adlercreutzia</taxon>
    </lineage>
</organism>
<name>A0A369NVT9_9ACTN</name>
<dbReference type="AlphaFoldDB" id="A0A369NVT9"/>
<accession>A0A369NVT9</accession>
<gene>
    <name evidence="1" type="ORF">C1850_09820</name>
</gene>